<sequence length="241" mass="26538">MDIRNQNKLLARLSQNDFAALESVLEPIDLPQGFVLSAPGEPLEYCYFPFSGVISTVVTSPSGKRTEIGLLGREGVSPSSIALGAADAPYLVVMQVPGHGVRVPIAVMRNMIETSPSLKRLLTRWAHVAMSQAAFTALSNAIHPVDERLARWILMCHDRVNGEAIDLTHEFLAIMLSVRRPSVTVALHVLEGKQLIYSHRGTIIVRDRKGLEQFAADSYGGAEREYERMFGIVDDITRKSA</sequence>
<accession>A0A5C4XIB1</accession>
<dbReference type="Gene3D" id="1.10.10.10">
    <property type="entry name" value="Winged helix-like DNA-binding domain superfamily/Winged helix DNA-binding domain"/>
    <property type="match status" value="1"/>
</dbReference>
<dbReference type="OrthoDB" id="7506088at2"/>
<dbReference type="InterPro" id="IPR036390">
    <property type="entry name" value="WH_DNA-bd_sf"/>
</dbReference>
<protein>
    <submittedName>
        <fullName evidence="5">Crp/Fnr family transcriptional regulator</fullName>
    </submittedName>
</protein>
<dbReference type="Gene3D" id="2.60.120.10">
    <property type="entry name" value="Jelly Rolls"/>
    <property type="match status" value="1"/>
</dbReference>
<dbReference type="PANTHER" id="PTHR24567:SF74">
    <property type="entry name" value="HTH-TYPE TRANSCRIPTIONAL REGULATOR ARCR"/>
    <property type="match status" value="1"/>
</dbReference>
<evidence type="ECO:0000259" key="4">
    <source>
        <dbReference type="Pfam" id="PF13545"/>
    </source>
</evidence>
<keyword evidence="1" id="KW-0805">Transcription regulation</keyword>
<dbReference type="InterPro" id="IPR014710">
    <property type="entry name" value="RmlC-like_jellyroll"/>
</dbReference>
<gene>
    <name evidence="5" type="ORF">FHP24_19750</name>
</gene>
<dbReference type="CDD" id="cd00038">
    <property type="entry name" value="CAP_ED"/>
    <property type="match status" value="1"/>
</dbReference>
<evidence type="ECO:0000313" key="6">
    <source>
        <dbReference type="Proteomes" id="UP000311605"/>
    </source>
</evidence>
<keyword evidence="6" id="KW-1185">Reference proteome</keyword>
<evidence type="ECO:0000256" key="1">
    <source>
        <dbReference type="ARBA" id="ARBA00023015"/>
    </source>
</evidence>
<dbReference type="InterPro" id="IPR018490">
    <property type="entry name" value="cNMP-bd_dom_sf"/>
</dbReference>
<dbReference type="GO" id="GO:0003677">
    <property type="term" value="F:DNA binding"/>
    <property type="evidence" value="ECO:0007669"/>
    <property type="project" value="UniProtKB-KW"/>
</dbReference>
<dbReference type="Pfam" id="PF13545">
    <property type="entry name" value="HTH_Crp_2"/>
    <property type="match status" value="1"/>
</dbReference>
<dbReference type="EMBL" id="VDMN01000004">
    <property type="protein sequence ID" value="TNM62314.1"/>
    <property type="molecule type" value="Genomic_DNA"/>
</dbReference>
<dbReference type="SUPFAM" id="SSF46785">
    <property type="entry name" value="Winged helix' DNA-binding domain"/>
    <property type="match status" value="1"/>
</dbReference>
<feature type="domain" description="HTH crp-type" evidence="4">
    <location>
        <begin position="147"/>
        <end position="214"/>
    </location>
</feature>
<dbReference type="InterPro" id="IPR012318">
    <property type="entry name" value="HTH_CRP"/>
</dbReference>
<organism evidence="5 6">
    <name type="scientific">Aliirhizobium smilacinae</name>
    <dbReference type="NCBI Taxonomy" id="1395944"/>
    <lineage>
        <taxon>Bacteria</taxon>
        <taxon>Pseudomonadati</taxon>
        <taxon>Pseudomonadota</taxon>
        <taxon>Alphaproteobacteria</taxon>
        <taxon>Hyphomicrobiales</taxon>
        <taxon>Rhizobiaceae</taxon>
        <taxon>Aliirhizobium</taxon>
    </lineage>
</organism>
<dbReference type="AlphaFoldDB" id="A0A5C4XIB1"/>
<name>A0A5C4XIB1_9HYPH</name>
<keyword evidence="2" id="KW-0238">DNA-binding</keyword>
<proteinExistence type="predicted"/>
<dbReference type="RefSeq" id="WP_139677939.1">
    <property type="nucleotide sequence ID" value="NZ_VDMN01000004.1"/>
</dbReference>
<dbReference type="GO" id="GO:0003700">
    <property type="term" value="F:DNA-binding transcription factor activity"/>
    <property type="evidence" value="ECO:0007669"/>
    <property type="project" value="TreeGrafter"/>
</dbReference>
<dbReference type="Proteomes" id="UP000311605">
    <property type="component" value="Unassembled WGS sequence"/>
</dbReference>
<dbReference type="InterPro" id="IPR036388">
    <property type="entry name" value="WH-like_DNA-bd_sf"/>
</dbReference>
<keyword evidence="3" id="KW-0804">Transcription</keyword>
<dbReference type="InterPro" id="IPR050397">
    <property type="entry name" value="Env_Response_Regulators"/>
</dbReference>
<dbReference type="SUPFAM" id="SSF51206">
    <property type="entry name" value="cAMP-binding domain-like"/>
    <property type="match status" value="1"/>
</dbReference>
<evidence type="ECO:0000313" key="5">
    <source>
        <dbReference type="EMBL" id="TNM62314.1"/>
    </source>
</evidence>
<dbReference type="PANTHER" id="PTHR24567">
    <property type="entry name" value="CRP FAMILY TRANSCRIPTIONAL REGULATORY PROTEIN"/>
    <property type="match status" value="1"/>
</dbReference>
<evidence type="ECO:0000256" key="2">
    <source>
        <dbReference type="ARBA" id="ARBA00023125"/>
    </source>
</evidence>
<comment type="caution">
    <text evidence="5">The sequence shown here is derived from an EMBL/GenBank/DDBJ whole genome shotgun (WGS) entry which is preliminary data.</text>
</comment>
<dbReference type="InterPro" id="IPR000595">
    <property type="entry name" value="cNMP-bd_dom"/>
</dbReference>
<dbReference type="GO" id="GO:0005829">
    <property type="term" value="C:cytosol"/>
    <property type="evidence" value="ECO:0007669"/>
    <property type="project" value="TreeGrafter"/>
</dbReference>
<evidence type="ECO:0000256" key="3">
    <source>
        <dbReference type="ARBA" id="ARBA00023163"/>
    </source>
</evidence>
<reference evidence="5 6" key="1">
    <citation type="submission" date="2019-06" db="EMBL/GenBank/DDBJ databases">
        <title>The draft genome of Rhizobium smilacinae PTYR-5.</title>
        <authorList>
            <person name="Liu L."/>
            <person name="Li L."/>
            <person name="Zhang X."/>
        </authorList>
    </citation>
    <scope>NUCLEOTIDE SEQUENCE [LARGE SCALE GENOMIC DNA]</scope>
    <source>
        <strain evidence="5 6">PTYR-5</strain>
    </source>
</reference>